<comment type="caution">
    <text evidence="1">The sequence shown here is derived from an EMBL/GenBank/DDBJ whole genome shotgun (WGS) entry which is preliminary data.</text>
</comment>
<sequence>MWSFIKRWFAGPPAAEDPLQEFVRFDDAGLTRSGELARAMGLQEFWPWRDIHEFGFVFTQAIYPDPWFGDYMESLWFVRVPTDGGGLMRMDFDARVLDINQLPPALLRNLPGLDMEVLRAGLATAARGLRHFEGEGEWVAWRRTDAASADLPAATRDPDPA</sequence>
<dbReference type="RefSeq" id="WP_175155851.1">
    <property type="nucleotide sequence ID" value="NZ_CADIKQ010000003.1"/>
</dbReference>
<dbReference type="Proteomes" id="UP001158644">
    <property type="component" value="Unassembled WGS sequence"/>
</dbReference>
<proteinExistence type="predicted"/>
<evidence type="ECO:0000313" key="2">
    <source>
        <dbReference type="Proteomes" id="UP001158644"/>
    </source>
</evidence>
<evidence type="ECO:0000313" key="1">
    <source>
        <dbReference type="EMBL" id="MDH1179698.1"/>
    </source>
</evidence>
<accession>A0ABD4YW47</accession>
<gene>
    <name evidence="1" type="ORF">N5C72_16580</name>
</gene>
<reference evidence="1 2" key="1">
    <citation type="submission" date="2022-09" db="EMBL/GenBank/DDBJ databases">
        <title>Intensive care unit water sources are persistently colonized with multi-drug resistant bacteria and are the site of extensive horizontal gene transfer of antibiotic resistance genes.</title>
        <authorList>
            <person name="Diorio-Toth L."/>
        </authorList>
    </citation>
    <scope>NUCLEOTIDE SEQUENCE [LARGE SCALE GENOMIC DNA]</scope>
    <source>
        <strain evidence="1 2">GD03967</strain>
    </source>
</reference>
<dbReference type="AlphaFoldDB" id="A0ABD4YW47"/>
<dbReference type="GeneID" id="92785801"/>
<organism evidence="1 2">
    <name type="scientific">Achromobacter mucicolens</name>
    <dbReference type="NCBI Taxonomy" id="1389922"/>
    <lineage>
        <taxon>Bacteria</taxon>
        <taxon>Pseudomonadati</taxon>
        <taxon>Pseudomonadota</taxon>
        <taxon>Betaproteobacteria</taxon>
        <taxon>Burkholderiales</taxon>
        <taxon>Alcaligenaceae</taxon>
        <taxon>Achromobacter</taxon>
    </lineage>
</organism>
<dbReference type="EMBL" id="JAOBZK010000022">
    <property type="protein sequence ID" value="MDH1179698.1"/>
    <property type="molecule type" value="Genomic_DNA"/>
</dbReference>
<name>A0ABD4YW47_9BURK</name>
<protein>
    <submittedName>
        <fullName evidence="1">Uncharacterized protein</fullName>
    </submittedName>
</protein>